<dbReference type="PANTHER" id="PTHR11361:SF99">
    <property type="entry name" value="DNA MISMATCH REPAIR PROTEIN"/>
    <property type="match status" value="1"/>
</dbReference>
<dbReference type="GO" id="GO:0140664">
    <property type="term" value="F:ATP-dependent DNA damage sensor activity"/>
    <property type="evidence" value="ECO:0007669"/>
    <property type="project" value="InterPro"/>
</dbReference>
<feature type="transmembrane region" description="Helical" evidence="4">
    <location>
        <begin position="242"/>
        <end position="259"/>
    </location>
</feature>
<dbReference type="InterPro" id="IPR000432">
    <property type="entry name" value="DNA_mismatch_repair_MutS_C"/>
</dbReference>
<dbReference type="Gene3D" id="3.40.50.300">
    <property type="entry name" value="P-loop containing nucleotide triphosphate hydrolases"/>
    <property type="match status" value="1"/>
</dbReference>
<dbReference type="InterPro" id="IPR036187">
    <property type="entry name" value="DNA_mismatch_repair_MutS_sf"/>
</dbReference>
<keyword evidence="7" id="KW-1185">Reference proteome</keyword>
<reference evidence="6 7" key="1">
    <citation type="submission" date="2016-11" db="EMBL/GenBank/DDBJ databases">
        <authorList>
            <person name="Jaros S."/>
            <person name="Januszkiewicz K."/>
            <person name="Wedrychowicz H."/>
        </authorList>
    </citation>
    <scope>NUCLEOTIDE SEQUENCE [LARGE SCALE GENOMIC DNA]</scope>
    <source>
        <strain evidence="6 7">DSM 2631</strain>
    </source>
</reference>
<feature type="domain" description="DNA mismatch repair proteins mutS family" evidence="5">
    <location>
        <begin position="423"/>
        <end position="598"/>
    </location>
</feature>
<dbReference type="PANTHER" id="PTHR11361">
    <property type="entry name" value="DNA MISMATCH REPAIR PROTEIN MUTS FAMILY MEMBER"/>
    <property type="match status" value="1"/>
</dbReference>
<dbReference type="GO" id="GO:0006298">
    <property type="term" value="P:mismatch repair"/>
    <property type="evidence" value="ECO:0007669"/>
    <property type="project" value="InterPro"/>
</dbReference>
<sequence length="599" mass="69997">MKSNISFYEKRIDNKNKELKEIDNKCNFFSILRLVIAVLAIITTYFLYKNKSYKFILMEIIAFIIAFTFIAYIHSKTVEYKKMLKININVNEDALSRVNGKWKEFLDKGEEYLNVEHPFINDLDIFGKGSLFQWINTTTTLFGRKSLKEKLSIIKLPKKEEIYANQKMLKELGEKINFRQDIESLGRVYNKEKGDIDTFLKWAKERNDSILNIPTLIISIIMPILTVGSIILFYPLNKISTVMPSLFIILNIIIIKFLVKDRSNTISVMYDLRYKIKTYFRIIKRINEEDFQNEDLNMLKGRLTNKNKKSAAEALRLLDRLEGKVSDTGNMFYLIMNFLFLWDIHLLREFEKWRRENGGNIEEWFFVLGEIEALSSIANLNFDNKDWSYPSINDELKLSAINIGHPFLGDKMITNDLLMEKNKNIILITGSNMSGKSTFLRTIGINMILTYLGAPACAKEFSCPILNIYTCMRIGDNLEENISSFYAEILRVKNLIEATKREEKVFFLLDEIFKGTNSIDRHTGAEILINQLCEKDAMGFVSTHDLELCDLEEKNQKVLNYHFEEYYVNNEIKFDYKLKRGKSNTRNAVYLMRMAGIDI</sequence>
<dbReference type="GO" id="GO:0030983">
    <property type="term" value="F:mismatched DNA binding"/>
    <property type="evidence" value="ECO:0007669"/>
    <property type="project" value="InterPro"/>
</dbReference>
<keyword evidence="1" id="KW-0547">Nucleotide-binding</keyword>
<dbReference type="AlphaFoldDB" id="A0A1M4VCQ3"/>
<feature type="transmembrane region" description="Helical" evidence="4">
    <location>
        <begin position="210"/>
        <end position="236"/>
    </location>
</feature>
<dbReference type="InterPro" id="IPR045076">
    <property type="entry name" value="MutS"/>
</dbReference>
<evidence type="ECO:0000256" key="3">
    <source>
        <dbReference type="ARBA" id="ARBA00023125"/>
    </source>
</evidence>
<feature type="transmembrane region" description="Helical" evidence="4">
    <location>
        <begin position="53"/>
        <end position="73"/>
    </location>
</feature>
<gene>
    <name evidence="6" type="ORF">SAMN05443638_10767</name>
</gene>
<dbReference type="SUPFAM" id="SSF52540">
    <property type="entry name" value="P-loop containing nucleoside triphosphate hydrolases"/>
    <property type="match status" value="1"/>
</dbReference>
<dbReference type="InterPro" id="IPR027417">
    <property type="entry name" value="P-loop_NTPase"/>
</dbReference>
<keyword evidence="3" id="KW-0238">DNA-binding</keyword>
<evidence type="ECO:0000256" key="1">
    <source>
        <dbReference type="ARBA" id="ARBA00022741"/>
    </source>
</evidence>
<dbReference type="CDD" id="cd03283">
    <property type="entry name" value="ABC_MutS-like"/>
    <property type="match status" value="1"/>
</dbReference>
<organism evidence="6 7">
    <name type="scientific">Clostridium fallax</name>
    <dbReference type="NCBI Taxonomy" id="1533"/>
    <lineage>
        <taxon>Bacteria</taxon>
        <taxon>Bacillati</taxon>
        <taxon>Bacillota</taxon>
        <taxon>Clostridia</taxon>
        <taxon>Eubacteriales</taxon>
        <taxon>Clostridiaceae</taxon>
        <taxon>Clostridium</taxon>
    </lineage>
</organism>
<dbReference type="GO" id="GO:0005524">
    <property type="term" value="F:ATP binding"/>
    <property type="evidence" value="ECO:0007669"/>
    <property type="project" value="UniProtKB-KW"/>
</dbReference>
<proteinExistence type="predicted"/>
<dbReference type="EMBL" id="FQVM01000007">
    <property type="protein sequence ID" value="SHE66705.1"/>
    <property type="molecule type" value="Genomic_DNA"/>
</dbReference>
<feature type="transmembrane region" description="Helical" evidence="4">
    <location>
        <begin position="26"/>
        <end position="47"/>
    </location>
</feature>
<dbReference type="SMART" id="SM00534">
    <property type="entry name" value="MUTSac"/>
    <property type="match status" value="1"/>
</dbReference>
<dbReference type="GO" id="GO:0005829">
    <property type="term" value="C:cytosol"/>
    <property type="evidence" value="ECO:0007669"/>
    <property type="project" value="TreeGrafter"/>
</dbReference>
<dbReference type="OrthoDB" id="9802448at2"/>
<evidence type="ECO:0000313" key="6">
    <source>
        <dbReference type="EMBL" id="SHE66705.1"/>
    </source>
</evidence>
<protein>
    <submittedName>
        <fullName evidence="6">MutS domain V</fullName>
    </submittedName>
</protein>
<evidence type="ECO:0000259" key="5">
    <source>
        <dbReference type="SMART" id="SM00534"/>
    </source>
</evidence>
<keyword evidence="4" id="KW-0812">Transmembrane</keyword>
<dbReference type="SUPFAM" id="SSF48334">
    <property type="entry name" value="DNA repair protein MutS, domain III"/>
    <property type="match status" value="1"/>
</dbReference>
<dbReference type="Proteomes" id="UP000184035">
    <property type="component" value="Unassembled WGS sequence"/>
</dbReference>
<keyword evidence="4" id="KW-1133">Transmembrane helix</keyword>
<keyword evidence="4" id="KW-0472">Membrane</keyword>
<dbReference type="RefSeq" id="WP_072894418.1">
    <property type="nucleotide sequence ID" value="NZ_FQVM01000007.1"/>
</dbReference>
<keyword evidence="2" id="KW-0067">ATP-binding</keyword>
<name>A0A1M4VCQ3_9CLOT</name>
<evidence type="ECO:0000256" key="4">
    <source>
        <dbReference type="SAM" id="Phobius"/>
    </source>
</evidence>
<accession>A0A1M4VCQ3</accession>
<dbReference type="STRING" id="1533.SAMN05443638_10767"/>
<evidence type="ECO:0000256" key="2">
    <source>
        <dbReference type="ARBA" id="ARBA00022840"/>
    </source>
</evidence>
<evidence type="ECO:0000313" key="7">
    <source>
        <dbReference type="Proteomes" id="UP000184035"/>
    </source>
</evidence>
<dbReference type="Pfam" id="PF00488">
    <property type="entry name" value="MutS_V"/>
    <property type="match status" value="1"/>
</dbReference>